<comment type="caution">
    <text evidence="2">The sequence shown here is derived from an EMBL/GenBank/DDBJ whole genome shotgun (WGS) entry which is preliminary data.</text>
</comment>
<name>A0ABN8S299_9CNID</name>
<protein>
    <recommendedName>
        <fullName evidence="1">Transposable element P transposase-like RNase H domain-containing protein</fullName>
    </recommendedName>
</protein>
<dbReference type="EMBL" id="CALNXK010000446">
    <property type="protein sequence ID" value="CAH3185837.1"/>
    <property type="molecule type" value="Genomic_DNA"/>
</dbReference>
<organism evidence="2 3">
    <name type="scientific">Porites lobata</name>
    <dbReference type="NCBI Taxonomy" id="104759"/>
    <lineage>
        <taxon>Eukaryota</taxon>
        <taxon>Metazoa</taxon>
        <taxon>Cnidaria</taxon>
        <taxon>Anthozoa</taxon>
        <taxon>Hexacorallia</taxon>
        <taxon>Scleractinia</taxon>
        <taxon>Fungiina</taxon>
        <taxon>Poritidae</taxon>
        <taxon>Porites</taxon>
    </lineage>
</organism>
<evidence type="ECO:0000313" key="3">
    <source>
        <dbReference type="Proteomes" id="UP001159405"/>
    </source>
</evidence>
<proteinExistence type="predicted"/>
<feature type="domain" description="Transposable element P transposase-like RNase H" evidence="1">
    <location>
        <begin position="93"/>
        <end position="216"/>
    </location>
</feature>
<reference evidence="2 3" key="1">
    <citation type="submission" date="2022-05" db="EMBL/GenBank/DDBJ databases">
        <authorList>
            <consortium name="Genoscope - CEA"/>
            <person name="William W."/>
        </authorList>
    </citation>
    <scope>NUCLEOTIDE SEQUENCE [LARGE SCALE GENOMIC DNA]</scope>
</reference>
<gene>
    <name evidence="2" type="ORF">PLOB_00033446</name>
</gene>
<feature type="non-terminal residue" evidence="2">
    <location>
        <position position="220"/>
    </location>
</feature>
<accession>A0ABN8S299</accession>
<evidence type="ECO:0000259" key="1">
    <source>
        <dbReference type="Pfam" id="PF21787"/>
    </source>
</evidence>
<dbReference type="Pfam" id="PF21787">
    <property type="entry name" value="TNP-like_RNaseH_N"/>
    <property type="match status" value="1"/>
</dbReference>
<keyword evidence="3" id="KW-1185">Reference proteome</keyword>
<dbReference type="Proteomes" id="UP001159405">
    <property type="component" value="Unassembled WGS sequence"/>
</dbReference>
<dbReference type="InterPro" id="IPR048365">
    <property type="entry name" value="TNP-like_RNaseH_N"/>
</dbReference>
<evidence type="ECO:0000313" key="2">
    <source>
        <dbReference type="EMBL" id="CAH3185837.1"/>
    </source>
</evidence>
<sequence length="220" mass="25691">MLEVDVEDHEDLFSILKNVEKKDVPDDMLLFWEEQKKILETPNNRRYRWHPKIMKLCIELYVKNPHVLDTLREVIYLPSNRAIRYQKNKGGQQPGWNANMLKLCMEEAEKNNLKPEDYWGGFVLDEMTIQEDIELVIKDGKHHLSGFVDLGKIHSDMEALSGEQFSIMQADEPKMATHVLQFYFLGDSGFRFPIAQFPSGGCTASTLYFIFWEGVKRCLK</sequence>